<accession>A0A518JQ35</accession>
<dbReference type="RefSeq" id="WP_197452369.1">
    <property type="nucleotide sequence ID" value="NZ_CP036348.1"/>
</dbReference>
<proteinExistence type="inferred from homology"/>
<evidence type="ECO:0000256" key="1">
    <source>
        <dbReference type="ARBA" id="ARBA00008919"/>
    </source>
</evidence>
<dbReference type="InterPro" id="IPR038577">
    <property type="entry name" value="GT10-like_C_sf"/>
</dbReference>
<dbReference type="InterPro" id="IPR001503">
    <property type="entry name" value="Glyco_trans_10"/>
</dbReference>
<keyword evidence="6" id="KW-1185">Reference proteome</keyword>
<evidence type="ECO:0000313" key="6">
    <source>
        <dbReference type="Proteomes" id="UP000315082"/>
    </source>
</evidence>
<dbReference type="PANTHER" id="PTHR11929:SF194">
    <property type="entry name" value="ALPHA-(1,3)-FUCOSYLTRANSFERASE 10"/>
    <property type="match status" value="1"/>
</dbReference>
<protein>
    <submittedName>
        <fullName evidence="5">Glycosyltransferase family 10 (Fucosyltransferase)</fullName>
    </submittedName>
</protein>
<dbReference type="GO" id="GO:0016020">
    <property type="term" value="C:membrane"/>
    <property type="evidence" value="ECO:0007669"/>
    <property type="project" value="InterPro"/>
</dbReference>
<evidence type="ECO:0000256" key="3">
    <source>
        <dbReference type="ARBA" id="ARBA00022679"/>
    </source>
</evidence>
<organism evidence="5 6">
    <name type="scientific">Rosistilla carotiformis</name>
    <dbReference type="NCBI Taxonomy" id="2528017"/>
    <lineage>
        <taxon>Bacteria</taxon>
        <taxon>Pseudomonadati</taxon>
        <taxon>Planctomycetota</taxon>
        <taxon>Planctomycetia</taxon>
        <taxon>Pirellulales</taxon>
        <taxon>Pirellulaceae</taxon>
        <taxon>Rosistilla</taxon>
    </lineage>
</organism>
<dbReference type="SUPFAM" id="SSF53756">
    <property type="entry name" value="UDP-Glycosyltransferase/glycogen phosphorylase"/>
    <property type="match status" value="1"/>
</dbReference>
<dbReference type="KEGG" id="rcf:Poly24_13370"/>
<evidence type="ECO:0000259" key="4">
    <source>
        <dbReference type="Pfam" id="PF00852"/>
    </source>
</evidence>
<dbReference type="EMBL" id="CP036348">
    <property type="protein sequence ID" value="QDV67636.1"/>
    <property type="molecule type" value="Genomic_DNA"/>
</dbReference>
<dbReference type="PANTHER" id="PTHR11929">
    <property type="entry name" value="ALPHA- 1,3 -FUCOSYLTRANSFERASE"/>
    <property type="match status" value="1"/>
</dbReference>
<name>A0A518JQ35_9BACT</name>
<dbReference type="Proteomes" id="UP000315082">
    <property type="component" value="Chromosome"/>
</dbReference>
<dbReference type="GO" id="GO:0046920">
    <property type="term" value="F:alpha-(1-&gt;3)-fucosyltransferase activity"/>
    <property type="evidence" value="ECO:0007669"/>
    <property type="project" value="TreeGrafter"/>
</dbReference>
<dbReference type="Gene3D" id="3.40.50.11660">
    <property type="entry name" value="Glycosyl transferase family 10, C-terminal domain"/>
    <property type="match status" value="1"/>
</dbReference>
<sequence>MYRVLVTTCGPELHYTRQTPGGRAIWEDFEFIFNQSDVSCDAWVVFESLPEATRAYCHPENVLFISGEPPTLRTYRSDFLRQFRWVLTCHEVAHRGLIARQQSLPWHVGIQFGAECRVALDYDQLSAMSYPEKKRVMSVVISNKATTPGHRQRLEFVRHLKEHLGEALDVFGNGHHPIADKWEAVAPYRFHLALENTAHPHYISEKISDAFLGFSYPFYFGAPNADEYLPRDSFTPIDIFQPQQAIDSVCSGIEQQLDVAHRQQVVDARKLVLDNLNLFPTLVGLLRERMQHGDRQQVWLYPKNQHLQLALRSVGQLLRKCR</sequence>
<evidence type="ECO:0000256" key="2">
    <source>
        <dbReference type="ARBA" id="ARBA00022676"/>
    </source>
</evidence>
<dbReference type="AlphaFoldDB" id="A0A518JQ35"/>
<reference evidence="5 6" key="1">
    <citation type="submission" date="2019-02" db="EMBL/GenBank/DDBJ databases">
        <title>Deep-cultivation of Planctomycetes and their phenomic and genomic characterization uncovers novel biology.</title>
        <authorList>
            <person name="Wiegand S."/>
            <person name="Jogler M."/>
            <person name="Boedeker C."/>
            <person name="Pinto D."/>
            <person name="Vollmers J."/>
            <person name="Rivas-Marin E."/>
            <person name="Kohn T."/>
            <person name="Peeters S.H."/>
            <person name="Heuer A."/>
            <person name="Rast P."/>
            <person name="Oberbeckmann S."/>
            <person name="Bunk B."/>
            <person name="Jeske O."/>
            <person name="Meyerdierks A."/>
            <person name="Storesund J.E."/>
            <person name="Kallscheuer N."/>
            <person name="Luecker S."/>
            <person name="Lage O.M."/>
            <person name="Pohl T."/>
            <person name="Merkel B.J."/>
            <person name="Hornburger P."/>
            <person name="Mueller R.-W."/>
            <person name="Bruemmer F."/>
            <person name="Labrenz M."/>
            <person name="Spormann A.M."/>
            <person name="Op den Camp H."/>
            <person name="Overmann J."/>
            <person name="Amann R."/>
            <person name="Jetten M.S.M."/>
            <person name="Mascher T."/>
            <person name="Medema M.H."/>
            <person name="Devos D.P."/>
            <person name="Kaster A.-K."/>
            <person name="Ovreas L."/>
            <person name="Rohde M."/>
            <person name="Galperin M.Y."/>
            <person name="Jogler C."/>
        </authorList>
    </citation>
    <scope>NUCLEOTIDE SEQUENCE [LARGE SCALE GENOMIC DNA]</scope>
    <source>
        <strain evidence="5 6">Poly24</strain>
    </source>
</reference>
<gene>
    <name evidence="5" type="ORF">Poly24_13370</name>
</gene>
<keyword evidence="3 5" id="KW-0808">Transferase</keyword>
<dbReference type="Pfam" id="PF00852">
    <property type="entry name" value="Glyco_transf_10"/>
    <property type="match status" value="1"/>
</dbReference>
<evidence type="ECO:0000313" key="5">
    <source>
        <dbReference type="EMBL" id="QDV67636.1"/>
    </source>
</evidence>
<keyword evidence="2 5" id="KW-0328">Glycosyltransferase</keyword>
<comment type="similarity">
    <text evidence="1">Belongs to the glycosyltransferase 10 family.</text>
</comment>
<dbReference type="InterPro" id="IPR055270">
    <property type="entry name" value="Glyco_tran_10_C"/>
</dbReference>
<feature type="domain" description="Fucosyltransferase C-terminal" evidence="4">
    <location>
        <begin position="131"/>
        <end position="245"/>
    </location>
</feature>